<protein>
    <submittedName>
        <fullName evidence="1">Uncharacterized protein</fullName>
    </submittedName>
</protein>
<dbReference type="EMBL" id="VGJX01000340">
    <property type="protein sequence ID" value="MBM3274821.1"/>
    <property type="molecule type" value="Genomic_DNA"/>
</dbReference>
<proteinExistence type="predicted"/>
<name>A0A938BL19_9BACT</name>
<feature type="non-terminal residue" evidence="1">
    <location>
        <position position="1"/>
    </location>
</feature>
<evidence type="ECO:0000313" key="2">
    <source>
        <dbReference type="Proteomes" id="UP000703893"/>
    </source>
</evidence>
<accession>A0A938BL19</accession>
<evidence type="ECO:0000313" key="1">
    <source>
        <dbReference type="EMBL" id="MBM3274821.1"/>
    </source>
</evidence>
<sequence>DFATSLGHVIPVTKVSTDSGTIQFSWTKAFLPTAAKSAPLPSYNVFLLRGSAISLIHAGKRSNPTMAMLPDIFDPSNSKLNNASLGVKASAVEKLQLHLKDKFGNPVSDISKNAALNADVSISPNVTPVSAFTSLLFPGRTYGTVPNAFAVGDAVNKPGIWESNFTQGSTAATDQGATVSIAIVTGGGDVSPNGQINGLNSIFVPHNLRSNAQINFEVLSSGVSNIKIDMYATQGGATSSSNLVATRTLATSLVTAASSSLPLVPSTNNIKTGGALDTTGNGAKIGDITTKGLGSRAVGNQDTVTVTVASGSTTFTGSVNYSWAK</sequence>
<organism evidence="1 2">
    <name type="scientific">Candidatus Tanganyikabacteria bacterium</name>
    <dbReference type="NCBI Taxonomy" id="2961651"/>
    <lineage>
        <taxon>Bacteria</taxon>
        <taxon>Bacillati</taxon>
        <taxon>Candidatus Sericytochromatia</taxon>
        <taxon>Candidatus Tanganyikabacteria</taxon>
    </lineage>
</organism>
<dbReference type="Proteomes" id="UP000703893">
    <property type="component" value="Unassembled WGS sequence"/>
</dbReference>
<reference evidence="1 2" key="1">
    <citation type="submission" date="2019-03" db="EMBL/GenBank/DDBJ databases">
        <title>Lake Tanganyika Metagenome-Assembled Genomes (MAGs).</title>
        <authorList>
            <person name="Tran P."/>
        </authorList>
    </citation>
    <scope>NUCLEOTIDE SEQUENCE [LARGE SCALE GENOMIC DNA]</scope>
    <source>
        <strain evidence="1">K_DeepCast_65m_m2_236</strain>
    </source>
</reference>
<dbReference type="AlphaFoldDB" id="A0A938BL19"/>
<comment type="caution">
    <text evidence="1">The sequence shown here is derived from an EMBL/GenBank/DDBJ whole genome shotgun (WGS) entry which is preliminary data.</text>
</comment>
<gene>
    <name evidence="1" type="ORF">FJZ00_06690</name>
</gene>